<dbReference type="EMBL" id="MFFY01000018">
    <property type="protein sequence ID" value="OGF31337.1"/>
    <property type="molecule type" value="Genomic_DNA"/>
</dbReference>
<name>A0A1F5SX91_9BACT</name>
<proteinExistence type="predicted"/>
<dbReference type="AlphaFoldDB" id="A0A1F5SX91"/>
<gene>
    <name evidence="2" type="ORF">A3H09_03910</name>
</gene>
<evidence type="ECO:0000313" key="3">
    <source>
        <dbReference type="Proteomes" id="UP000176915"/>
    </source>
</evidence>
<dbReference type="InterPro" id="IPR001173">
    <property type="entry name" value="Glyco_trans_2-like"/>
</dbReference>
<dbReference type="InterPro" id="IPR050834">
    <property type="entry name" value="Glycosyltransf_2"/>
</dbReference>
<dbReference type="Gene3D" id="3.90.550.10">
    <property type="entry name" value="Spore Coat Polysaccharide Biosynthesis Protein SpsA, Chain A"/>
    <property type="match status" value="1"/>
</dbReference>
<dbReference type="Proteomes" id="UP000176915">
    <property type="component" value="Unassembled WGS sequence"/>
</dbReference>
<dbReference type="PANTHER" id="PTHR43685:SF2">
    <property type="entry name" value="GLYCOSYLTRANSFERASE 2-LIKE DOMAIN-CONTAINING PROTEIN"/>
    <property type="match status" value="1"/>
</dbReference>
<dbReference type="CDD" id="cd00761">
    <property type="entry name" value="Glyco_tranf_GTA_type"/>
    <property type="match status" value="1"/>
</dbReference>
<dbReference type="SUPFAM" id="SSF53448">
    <property type="entry name" value="Nucleotide-diphospho-sugar transferases"/>
    <property type="match status" value="1"/>
</dbReference>
<organism evidence="2 3">
    <name type="scientific">Candidatus Falkowbacteria bacterium RIFCSPLOWO2_12_FULL_45_13</name>
    <dbReference type="NCBI Taxonomy" id="1797991"/>
    <lineage>
        <taxon>Bacteria</taxon>
        <taxon>Candidatus Falkowiibacteriota</taxon>
    </lineage>
</organism>
<dbReference type="PANTHER" id="PTHR43685">
    <property type="entry name" value="GLYCOSYLTRANSFERASE"/>
    <property type="match status" value="1"/>
</dbReference>
<accession>A0A1F5SX91</accession>
<protein>
    <recommendedName>
        <fullName evidence="1">Glycosyltransferase 2-like domain-containing protein</fullName>
    </recommendedName>
</protein>
<comment type="caution">
    <text evidence="2">The sequence shown here is derived from an EMBL/GenBank/DDBJ whole genome shotgun (WGS) entry which is preliminary data.</text>
</comment>
<evidence type="ECO:0000313" key="2">
    <source>
        <dbReference type="EMBL" id="OGF31337.1"/>
    </source>
</evidence>
<dbReference type="Pfam" id="PF00535">
    <property type="entry name" value="Glycos_transf_2"/>
    <property type="match status" value="1"/>
</dbReference>
<evidence type="ECO:0000259" key="1">
    <source>
        <dbReference type="Pfam" id="PF00535"/>
    </source>
</evidence>
<sequence length="241" mass="27722">MISVIIPVYNQAEHLDNCLAGIEKQTYDNYEIIVVNDGSSDDIADVIKKYKIIFNYKLSYFEQENQGAAAARNRGAKITKGEYLIFLDADIVVRPKMLELMLKTLKANPGASFCYSSFIWGKKKFRLWPYDVEKLKKMPYINTASLIRREHFPGFSAQGGPAFGWDESIKRFQDWDLWLTMSESGHTGVWLNQVLYAVSLTGAQTMSHWLLSFVYKLLPFLPSVKKYNQAKEVIKKKHNLT</sequence>
<reference evidence="2 3" key="1">
    <citation type="journal article" date="2016" name="Nat. Commun.">
        <title>Thousands of microbial genomes shed light on interconnected biogeochemical processes in an aquifer system.</title>
        <authorList>
            <person name="Anantharaman K."/>
            <person name="Brown C.T."/>
            <person name="Hug L.A."/>
            <person name="Sharon I."/>
            <person name="Castelle C.J."/>
            <person name="Probst A.J."/>
            <person name="Thomas B.C."/>
            <person name="Singh A."/>
            <person name="Wilkins M.J."/>
            <person name="Karaoz U."/>
            <person name="Brodie E.L."/>
            <person name="Williams K.H."/>
            <person name="Hubbard S.S."/>
            <person name="Banfield J.F."/>
        </authorList>
    </citation>
    <scope>NUCLEOTIDE SEQUENCE [LARGE SCALE GENOMIC DNA]</scope>
</reference>
<feature type="domain" description="Glycosyltransferase 2-like" evidence="1">
    <location>
        <begin position="3"/>
        <end position="137"/>
    </location>
</feature>
<dbReference type="InterPro" id="IPR029044">
    <property type="entry name" value="Nucleotide-diphossugar_trans"/>
</dbReference>